<dbReference type="PANTHER" id="PTHR30203">
    <property type="entry name" value="OUTER MEMBRANE CATION EFFLUX PROTEIN"/>
    <property type="match status" value="1"/>
</dbReference>
<dbReference type="AlphaFoldDB" id="A0A1G6ZTJ0"/>
<dbReference type="InterPro" id="IPR010131">
    <property type="entry name" value="MdtP/NodT-like"/>
</dbReference>
<dbReference type="STRING" id="1391627.SAMN05216464_103465"/>
<reference evidence="3 4" key="1">
    <citation type="submission" date="2016-10" db="EMBL/GenBank/DDBJ databases">
        <authorList>
            <person name="de Groot N.N."/>
        </authorList>
    </citation>
    <scope>NUCLEOTIDE SEQUENCE [LARGE SCALE GENOMIC DNA]</scope>
    <source>
        <strain evidence="3 4">47C3B</strain>
    </source>
</reference>
<dbReference type="Gene3D" id="2.20.200.10">
    <property type="entry name" value="Outer membrane efflux proteins (OEP)"/>
    <property type="match status" value="1"/>
</dbReference>
<dbReference type="SUPFAM" id="SSF56954">
    <property type="entry name" value="Outer membrane efflux proteins (OEP)"/>
    <property type="match status" value="1"/>
</dbReference>
<dbReference type="EMBL" id="FNAI01000003">
    <property type="protein sequence ID" value="SDE05145.1"/>
    <property type="molecule type" value="Genomic_DNA"/>
</dbReference>
<dbReference type="PANTHER" id="PTHR30203:SF33">
    <property type="entry name" value="BLR4455 PROTEIN"/>
    <property type="match status" value="1"/>
</dbReference>
<dbReference type="NCBIfam" id="TIGR01845">
    <property type="entry name" value="outer_NodT"/>
    <property type="match status" value="1"/>
</dbReference>
<evidence type="ECO:0000256" key="2">
    <source>
        <dbReference type="RuleBase" id="RU362097"/>
    </source>
</evidence>
<evidence type="ECO:0000256" key="1">
    <source>
        <dbReference type="ARBA" id="ARBA00007613"/>
    </source>
</evidence>
<evidence type="ECO:0000313" key="4">
    <source>
        <dbReference type="Proteomes" id="UP000199072"/>
    </source>
</evidence>
<proteinExistence type="inferred from homology"/>
<keyword evidence="4" id="KW-1185">Reference proteome</keyword>
<name>A0A1G6ZTJ0_9SPHI</name>
<keyword evidence="2" id="KW-0812">Transmembrane</keyword>
<keyword evidence="2" id="KW-0564">Palmitate</keyword>
<gene>
    <name evidence="3" type="ORF">SAMN05216464_103465</name>
</gene>
<keyword evidence="2" id="KW-1134">Transmembrane beta strand</keyword>
<accession>A0A1G6ZTJ0</accession>
<dbReference type="InterPro" id="IPR003423">
    <property type="entry name" value="OMP_efflux"/>
</dbReference>
<evidence type="ECO:0000313" key="3">
    <source>
        <dbReference type="EMBL" id="SDE05145.1"/>
    </source>
</evidence>
<protein>
    <submittedName>
        <fullName evidence="3">Efflux transporter, outer membrane factor (OMF) lipoprotein, NodT family</fullName>
    </submittedName>
</protein>
<sequence length="485" mass="52967">MPRQKLPASQPSNHLIMKTRNQVYITLGLAGLLALASCKVNQVYKRPGDLKAANLYRDSLKTDTTSMASLPWRSLFADTILQNLIQEGINNNLDLKTAVLKIAEAQATLQASKAAYLPSLSAGVQATKAKSSQAALNFPAGTGINLNTTTYQASLNASWEVNIWGQLSSLKRQALANFLQSDAAKRAVQTQLIADIANNYYNLLSLDQQLRITEETVKNRIKDVETMTALKEGAIVNGAAVVQSEANRYAAEVSIPDLKQSIRETENALDILLARAPGPVNRATLTQQVPIAQLSAGLSTQLLSNRPDVQASEYAFRSAFENTNVAHSYFYPTLTITASGGLSTLQLKNFFDNSVFYNLVGGLTQPIFNKGQNKARYRIAQAQQQEAFNTFQQTLLSAGQEVSNALYSYQNAGTKQQLRAKQIAALQKSVSYTNELLRYSSATNYTDVLTSEQSLLAAQLSGVNDRLQELQAIVNLYRALGGGWQ</sequence>
<dbReference type="Gene3D" id="1.20.1600.10">
    <property type="entry name" value="Outer membrane efflux proteins (OEP)"/>
    <property type="match status" value="1"/>
</dbReference>
<keyword evidence="2" id="KW-0472">Membrane</keyword>
<comment type="subcellular location">
    <subcellularLocation>
        <location evidence="2">Cell membrane</location>
        <topology evidence="2">Lipid-anchor</topology>
    </subcellularLocation>
</comment>
<keyword evidence="2 3" id="KW-0449">Lipoprotein</keyword>
<comment type="similarity">
    <text evidence="1 2">Belongs to the outer membrane factor (OMF) (TC 1.B.17) family.</text>
</comment>
<dbReference type="GO" id="GO:0005886">
    <property type="term" value="C:plasma membrane"/>
    <property type="evidence" value="ECO:0007669"/>
    <property type="project" value="UniProtKB-SubCell"/>
</dbReference>
<dbReference type="Proteomes" id="UP000199072">
    <property type="component" value="Unassembled WGS sequence"/>
</dbReference>
<dbReference type="GO" id="GO:0015562">
    <property type="term" value="F:efflux transmembrane transporter activity"/>
    <property type="evidence" value="ECO:0007669"/>
    <property type="project" value="InterPro"/>
</dbReference>
<organism evidence="3 4">
    <name type="scientific">Mucilaginibacter pineti</name>
    <dbReference type="NCBI Taxonomy" id="1391627"/>
    <lineage>
        <taxon>Bacteria</taxon>
        <taxon>Pseudomonadati</taxon>
        <taxon>Bacteroidota</taxon>
        <taxon>Sphingobacteriia</taxon>
        <taxon>Sphingobacteriales</taxon>
        <taxon>Sphingobacteriaceae</taxon>
        <taxon>Mucilaginibacter</taxon>
    </lineage>
</organism>
<dbReference type="Pfam" id="PF02321">
    <property type="entry name" value="OEP"/>
    <property type="match status" value="2"/>
</dbReference>